<dbReference type="Pfam" id="PF14555">
    <property type="entry name" value="UBA_4"/>
    <property type="match status" value="1"/>
</dbReference>
<reference evidence="5" key="2">
    <citation type="submission" date="2025-08" db="UniProtKB">
        <authorList>
            <consortium name="RefSeq"/>
        </authorList>
    </citation>
    <scope>IDENTIFICATION</scope>
    <source>
        <strain evidence="5">S238N-H82</strain>
        <tissue evidence="5">Testes</tissue>
    </source>
</reference>
<dbReference type="InterPro" id="IPR029071">
    <property type="entry name" value="Ubiquitin-like_domsf"/>
</dbReference>
<feature type="compositionally biased region" description="Basic and acidic residues" evidence="2">
    <location>
        <begin position="375"/>
        <end position="389"/>
    </location>
</feature>
<name>A0A9J7M4I1_BRAFL</name>
<dbReference type="CDD" id="cd02958">
    <property type="entry name" value="UAS"/>
    <property type="match status" value="1"/>
</dbReference>
<dbReference type="KEGG" id="bfo:118427441"/>
<gene>
    <name evidence="5" type="primary">LOC118427441</name>
</gene>
<dbReference type="CDD" id="cd01773">
    <property type="entry name" value="UBX_UBXN7"/>
    <property type="match status" value="1"/>
</dbReference>
<dbReference type="OMA" id="CAFPRKS"/>
<proteinExistence type="predicted"/>
<accession>A0A9J7M4I1</accession>
<reference evidence="4" key="1">
    <citation type="journal article" date="2020" name="Nat. Ecol. Evol.">
        <title>Deeply conserved synteny resolves early events in vertebrate evolution.</title>
        <authorList>
            <person name="Simakov O."/>
            <person name="Marletaz F."/>
            <person name="Yue J.X."/>
            <person name="O'Connell B."/>
            <person name="Jenkins J."/>
            <person name="Brandt A."/>
            <person name="Calef R."/>
            <person name="Tung C.H."/>
            <person name="Huang T.K."/>
            <person name="Schmutz J."/>
            <person name="Satoh N."/>
            <person name="Yu J.K."/>
            <person name="Putnam N.H."/>
            <person name="Green R.E."/>
            <person name="Rokhsar D.S."/>
        </authorList>
    </citation>
    <scope>NUCLEOTIDE SEQUENCE [LARGE SCALE GENOMIC DNA]</scope>
    <source>
        <strain evidence="4">S238N-H82</strain>
    </source>
</reference>
<keyword evidence="4" id="KW-1185">Reference proteome</keyword>
<dbReference type="GO" id="GO:0043161">
    <property type="term" value="P:proteasome-mediated ubiquitin-dependent protein catabolic process"/>
    <property type="evidence" value="ECO:0000318"/>
    <property type="project" value="GO_Central"/>
</dbReference>
<feature type="domain" description="UBX" evidence="3">
    <location>
        <begin position="459"/>
        <end position="536"/>
    </location>
</feature>
<dbReference type="InterPro" id="IPR017346">
    <property type="entry name" value="UBX_7/2"/>
</dbReference>
<dbReference type="SUPFAM" id="SSF54236">
    <property type="entry name" value="Ubiquitin-like"/>
    <property type="match status" value="1"/>
</dbReference>
<dbReference type="SMART" id="SM00166">
    <property type="entry name" value="UBX"/>
    <property type="match status" value="1"/>
</dbReference>
<dbReference type="InterPro" id="IPR001012">
    <property type="entry name" value="UBX_dom"/>
</dbReference>
<feature type="compositionally biased region" description="Polar residues" evidence="2">
    <location>
        <begin position="440"/>
        <end position="451"/>
    </location>
</feature>
<dbReference type="OrthoDB" id="270602at2759"/>
<feature type="compositionally biased region" description="Low complexity" evidence="2">
    <location>
        <begin position="81"/>
        <end position="96"/>
    </location>
</feature>
<dbReference type="InterPro" id="IPR036249">
    <property type="entry name" value="Thioredoxin-like_sf"/>
</dbReference>
<dbReference type="Gene3D" id="3.10.20.90">
    <property type="entry name" value="Phosphatidylinositol 3-kinase Catalytic Subunit, Chain A, domain 1"/>
    <property type="match status" value="1"/>
</dbReference>
<dbReference type="PROSITE" id="PS50033">
    <property type="entry name" value="UBX"/>
    <property type="match status" value="1"/>
</dbReference>
<dbReference type="Pfam" id="PF00789">
    <property type="entry name" value="UBX"/>
    <property type="match status" value="1"/>
</dbReference>
<feature type="compositionally biased region" description="Polar residues" evidence="2">
    <location>
        <begin position="390"/>
        <end position="402"/>
    </location>
</feature>
<dbReference type="GO" id="GO:0005634">
    <property type="term" value="C:nucleus"/>
    <property type="evidence" value="ECO:0000318"/>
    <property type="project" value="GO_Central"/>
</dbReference>
<keyword evidence="1" id="KW-0597">Phosphoprotein</keyword>
<evidence type="ECO:0000313" key="5">
    <source>
        <dbReference type="RefSeq" id="XP_035693134.1"/>
    </source>
</evidence>
<organism evidence="4 5">
    <name type="scientific">Branchiostoma floridae</name>
    <name type="common">Florida lancelet</name>
    <name type="synonym">Amphioxus</name>
    <dbReference type="NCBI Taxonomy" id="7739"/>
    <lineage>
        <taxon>Eukaryota</taxon>
        <taxon>Metazoa</taxon>
        <taxon>Chordata</taxon>
        <taxon>Cephalochordata</taxon>
        <taxon>Leptocardii</taxon>
        <taxon>Amphioxiformes</taxon>
        <taxon>Branchiostomatidae</taxon>
        <taxon>Branchiostoma</taxon>
    </lineage>
</organism>
<dbReference type="FunFam" id="3.40.30.10:FF:000079">
    <property type="entry name" value="UBX domain-containing protein 7"/>
    <property type="match status" value="1"/>
</dbReference>
<dbReference type="Proteomes" id="UP000001554">
    <property type="component" value="Chromosome 12"/>
</dbReference>
<dbReference type="InterPro" id="IPR009060">
    <property type="entry name" value="UBA-like_sf"/>
</dbReference>
<dbReference type="Pfam" id="PF13899">
    <property type="entry name" value="Thioredoxin_7"/>
    <property type="match status" value="1"/>
</dbReference>
<protein>
    <submittedName>
        <fullName evidence="5">UBX domain-containing protein 7-like isoform X1</fullName>
    </submittedName>
</protein>
<evidence type="ECO:0000256" key="2">
    <source>
        <dbReference type="SAM" id="MobiDB-lite"/>
    </source>
</evidence>
<feature type="compositionally biased region" description="Basic and acidic residues" evidence="2">
    <location>
        <begin position="407"/>
        <end position="426"/>
    </location>
</feature>
<feature type="compositionally biased region" description="Acidic residues" evidence="2">
    <location>
        <begin position="346"/>
        <end position="357"/>
    </location>
</feature>
<evidence type="ECO:0000259" key="3">
    <source>
        <dbReference type="PROSITE" id="PS50033"/>
    </source>
</evidence>
<evidence type="ECO:0000256" key="1">
    <source>
        <dbReference type="ARBA" id="ARBA00022553"/>
    </source>
</evidence>
<dbReference type="GeneID" id="118427441"/>
<feature type="region of interest" description="Disordered" evidence="2">
    <location>
        <begin position="72"/>
        <end position="97"/>
    </location>
</feature>
<dbReference type="SUPFAM" id="SSF52833">
    <property type="entry name" value="Thioredoxin-like"/>
    <property type="match status" value="1"/>
</dbReference>
<dbReference type="AlphaFoldDB" id="A0A9J7M4I1"/>
<dbReference type="SMART" id="SM00594">
    <property type="entry name" value="UAS"/>
    <property type="match status" value="1"/>
</dbReference>
<dbReference type="CDD" id="cd14345">
    <property type="entry name" value="UBA_UBXD7"/>
    <property type="match status" value="1"/>
</dbReference>
<feature type="region of interest" description="Disordered" evidence="2">
    <location>
        <begin position="289"/>
        <end position="468"/>
    </location>
</feature>
<evidence type="ECO:0000313" key="4">
    <source>
        <dbReference type="Proteomes" id="UP000001554"/>
    </source>
</evidence>
<dbReference type="PIRSF" id="PIRSF037991">
    <property type="entry name" value="UCP037991_UBX7/2"/>
    <property type="match status" value="1"/>
</dbReference>
<dbReference type="RefSeq" id="XP_035693134.1">
    <property type="nucleotide sequence ID" value="XM_035837241.1"/>
</dbReference>
<dbReference type="InterPro" id="IPR006577">
    <property type="entry name" value="UAS"/>
</dbReference>
<dbReference type="PANTHER" id="PTHR23322:SF6">
    <property type="entry name" value="UBX DOMAIN-CONTAINING PROTEIN 7"/>
    <property type="match status" value="1"/>
</dbReference>
<dbReference type="InterPro" id="IPR050730">
    <property type="entry name" value="UBX_domain-protein"/>
</dbReference>
<dbReference type="Gene3D" id="1.10.8.10">
    <property type="entry name" value="DNA helicase RuvA subunit, C-terminal domain"/>
    <property type="match status" value="1"/>
</dbReference>
<sequence length="539" mass="59883">MRFDALINLDLLRYACWDFGATMADPSKLRGMDALIEQFRAITDTTEDVARHMLEACGGNLEMAITMHLEGGAGASGGAGPSSTPGASADGAGPSVADDEVRAPIPQTAGVLVEESLYQSYVPQGRLRKPRSVFDGFRDFQAETRQQEQLLRDRVSGKTTAKKRTLEDLFRPPIDLLHKGTFETAKKEGETGNKWLLVNVQNVQEFPCQQLNRDVWSNGLVKSIVQEHFVLWQVYHDSAEGQRYIQFYKVDTFPYIAVLDPRTGERLAEWNTVDPTAFIDMATTFLTDHGALDGESRSPPKKRTKRQESIIDASEDSQLEAAIAASLQETEATSGKPDNKTNESSSESELEITDDESDTFHSVNGESSDDNSDVEVERIVTPDPKDKEQSSNVKVQSSNGHAQTSDSRTEESERTQESSVEEKLDRSQNGSAACTKDSTEQQTVTVNGNTTADDDDDDDEGPKTNLMVRFPDGKRKQFSLPASAKLMTLVKLVISEGYTNERYELVTNFPRRKLSYMDFNVTLKEAGLFPQETIFVQQR</sequence>
<dbReference type="Gene3D" id="3.40.30.10">
    <property type="entry name" value="Glutaredoxin"/>
    <property type="match status" value="1"/>
</dbReference>
<dbReference type="GO" id="GO:0043130">
    <property type="term" value="F:ubiquitin binding"/>
    <property type="evidence" value="ECO:0000318"/>
    <property type="project" value="GO_Central"/>
</dbReference>
<dbReference type="PANTHER" id="PTHR23322">
    <property type="entry name" value="FAS-ASSOCIATED PROTEIN"/>
    <property type="match status" value="1"/>
</dbReference>
<dbReference type="SUPFAM" id="SSF46934">
    <property type="entry name" value="UBA-like"/>
    <property type="match status" value="1"/>
</dbReference>